<evidence type="ECO:0000256" key="8">
    <source>
        <dbReference type="ARBA" id="ARBA00052101"/>
    </source>
</evidence>
<keyword evidence="6 9" id="KW-0319">Glycerol metabolism</keyword>
<feature type="binding site" evidence="9">
    <location>
        <position position="133"/>
    </location>
    <ligand>
        <name>glycerol</name>
        <dbReference type="ChEBI" id="CHEBI:17754"/>
    </ligand>
</feature>
<dbReference type="InterPro" id="IPR018485">
    <property type="entry name" value="FGGY_C"/>
</dbReference>
<name>A0A4R6DX94_9RHOO</name>
<feature type="binding site" evidence="9">
    <location>
        <position position="13"/>
    </location>
    <ligand>
        <name>ATP</name>
        <dbReference type="ChEBI" id="CHEBI:30616"/>
    </ligand>
</feature>
<dbReference type="CDD" id="cd07786">
    <property type="entry name" value="FGGY_EcGK_like"/>
    <property type="match status" value="1"/>
</dbReference>
<feature type="binding site" evidence="9">
    <location>
        <position position="264"/>
    </location>
    <ligand>
        <name>ADP</name>
        <dbReference type="ChEBI" id="CHEBI:456216"/>
    </ligand>
</feature>
<organism evidence="13 14">
    <name type="scientific">Azoarcus indigens</name>
    <dbReference type="NCBI Taxonomy" id="29545"/>
    <lineage>
        <taxon>Bacteria</taxon>
        <taxon>Pseudomonadati</taxon>
        <taxon>Pseudomonadota</taxon>
        <taxon>Betaproteobacteria</taxon>
        <taxon>Rhodocyclales</taxon>
        <taxon>Zoogloeaceae</taxon>
        <taxon>Azoarcus</taxon>
    </lineage>
</organism>
<comment type="similarity">
    <text evidence="2 9 10">Belongs to the FGGY kinase family.</text>
</comment>
<comment type="function">
    <text evidence="9">Key enzyme in the regulation of glycerol uptake and metabolism. Catalyzes the phosphorylation of glycerol to yield sn-glycerol 3-phosphate.</text>
</comment>
<accession>A0A4R6DX94</accession>
<feature type="binding site" evidence="9">
    <location>
        <position position="307"/>
    </location>
    <ligand>
        <name>ADP</name>
        <dbReference type="ChEBI" id="CHEBI:456216"/>
    </ligand>
</feature>
<dbReference type="InterPro" id="IPR018483">
    <property type="entry name" value="Carb_kinase_FGGY_CS"/>
</dbReference>
<dbReference type="AlphaFoldDB" id="A0A4R6DX94"/>
<feature type="binding site" evidence="9">
    <location>
        <position position="11"/>
    </location>
    <ligand>
        <name>sn-glycerol 3-phosphate</name>
        <dbReference type="ChEBI" id="CHEBI:57597"/>
    </ligand>
</feature>
<dbReference type="GO" id="GO:0005829">
    <property type="term" value="C:cytosol"/>
    <property type="evidence" value="ECO:0007669"/>
    <property type="project" value="UniProtKB-ARBA"/>
</dbReference>
<dbReference type="FunFam" id="3.30.420.40:FF:000008">
    <property type="entry name" value="Glycerol kinase"/>
    <property type="match status" value="1"/>
</dbReference>
<dbReference type="PANTHER" id="PTHR10196">
    <property type="entry name" value="SUGAR KINASE"/>
    <property type="match status" value="1"/>
</dbReference>
<feature type="binding site" evidence="9">
    <location>
        <position position="311"/>
    </location>
    <ligand>
        <name>ATP</name>
        <dbReference type="ChEBI" id="CHEBI:30616"/>
    </ligand>
</feature>
<dbReference type="OrthoDB" id="9805576at2"/>
<dbReference type="PROSITE" id="PS00445">
    <property type="entry name" value="FGGY_KINASES_2"/>
    <property type="match status" value="1"/>
</dbReference>
<dbReference type="PROSITE" id="PS00933">
    <property type="entry name" value="FGGY_KINASES_1"/>
    <property type="match status" value="1"/>
</dbReference>
<evidence type="ECO:0000256" key="7">
    <source>
        <dbReference type="ARBA" id="ARBA00022840"/>
    </source>
</evidence>
<dbReference type="InterPro" id="IPR018484">
    <property type="entry name" value="FGGY_N"/>
</dbReference>
<feature type="binding site" evidence="9">
    <location>
        <position position="82"/>
    </location>
    <ligand>
        <name>sn-glycerol 3-phosphate</name>
        <dbReference type="ChEBI" id="CHEBI:57597"/>
    </ligand>
</feature>
<dbReference type="GO" id="GO:0019563">
    <property type="term" value="P:glycerol catabolic process"/>
    <property type="evidence" value="ECO:0007669"/>
    <property type="project" value="UniProtKB-UniRule"/>
</dbReference>
<feature type="binding site" evidence="9">
    <location>
        <position position="12"/>
    </location>
    <ligand>
        <name>ATP</name>
        <dbReference type="ChEBI" id="CHEBI:30616"/>
    </ligand>
</feature>
<dbReference type="RefSeq" id="WP_133591923.1">
    <property type="nucleotide sequence ID" value="NZ_SNVV01000010.1"/>
</dbReference>
<evidence type="ECO:0000256" key="9">
    <source>
        <dbReference type="HAMAP-Rule" id="MF_00186"/>
    </source>
</evidence>
<dbReference type="Pfam" id="PF02782">
    <property type="entry name" value="FGGY_C"/>
    <property type="match status" value="1"/>
</dbReference>
<evidence type="ECO:0000259" key="12">
    <source>
        <dbReference type="Pfam" id="PF02782"/>
    </source>
</evidence>
<feature type="domain" description="Carbohydrate kinase FGGY N-terminal" evidence="11">
    <location>
        <begin position="3"/>
        <end position="249"/>
    </location>
</feature>
<evidence type="ECO:0000256" key="1">
    <source>
        <dbReference type="ARBA" id="ARBA00005190"/>
    </source>
</evidence>
<comment type="pathway">
    <text evidence="1 9">Polyol metabolism; glycerol degradation via glycerol kinase pathway; sn-glycerol 3-phosphate from glycerol: step 1/1.</text>
</comment>
<sequence>MSYVLALDQGTTSSRAMVFDADGRVRSVARRDFPQHFPRPGWVEHDPADILRSQLECARAALADAGLRAGQLAAVGIANQRETTVLWERASGRAVAPAIVWQDRRTAADCERLRSQGWSAALRERTGLELDPYFSATKLAWLLDHVPGARERAEAGELAFGTVDSWLLWHLSGGQLHLTDRGNASRTLLLDVHAREWDADLLARFRIPAAVLPRLVDSLGVCGETAPEVLGAAVPIAGIAGDQQAATFGQACFAPGMAKNTYGTGCFLLMNTGEAPVASHNRLLSTVGWTGGGRHAYALEGSVFMAGAVVQWLRDSLGLIRNANDIEALAASVEDSAGVVFVPAFTGLGAPHWDARARGTLLGLTRGAGPGHIARAALEAIALQTVDLVAAMRRDGAQSLTELRVDGGAAANDLLMQLQADLLGVPVLRPRMLETTALGAAWLAGLGVGLWRDTDALATQWRLDRRFEPSWSDDRRAAVIARWARAVERAKDWAEEE</sequence>
<feature type="binding site" evidence="9">
    <location>
        <position position="11"/>
    </location>
    <ligand>
        <name>ADP</name>
        <dbReference type="ChEBI" id="CHEBI:456216"/>
    </ligand>
</feature>
<evidence type="ECO:0000256" key="4">
    <source>
        <dbReference type="ARBA" id="ARBA00022741"/>
    </source>
</evidence>
<comment type="catalytic activity">
    <reaction evidence="8 9">
        <text>glycerol + ATP = sn-glycerol 3-phosphate + ADP + H(+)</text>
        <dbReference type="Rhea" id="RHEA:21644"/>
        <dbReference type="ChEBI" id="CHEBI:15378"/>
        <dbReference type="ChEBI" id="CHEBI:17754"/>
        <dbReference type="ChEBI" id="CHEBI:30616"/>
        <dbReference type="ChEBI" id="CHEBI:57597"/>
        <dbReference type="ChEBI" id="CHEBI:456216"/>
        <dbReference type="EC" id="2.7.1.30"/>
    </reaction>
</comment>
<evidence type="ECO:0000256" key="5">
    <source>
        <dbReference type="ARBA" id="ARBA00022777"/>
    </source>
</evidence>
<feature type="binding site" evidence="9">
    <location>
        <position position="408"/>
    </location>
    <ligand>
        <name>ATP</name>
        <dbReference type="ChEBI" id="CHEBI:30616"/>
    </ligand>
</feature>
<comment type="caution">
    <text evidence="13">The sequence shown here is derived from an EMBL/GenBank/DDBJ whole genome shotgun (WGS) entry which is preliminary data.</text>
</comment>
<gene>
    <name evidence="9" type="primary">glpK</name>
    <name evidence="13" type="ORF">C7389_11027</name>
</gene>
<feature type="binding site" evidence="9">
    <location>
        <position position="243"/>
    </location>
    <ligand>
        <name>glycerol</name>
        <dbReference type="ChEBI" id="CHEBI:17754"/>
    </ligand>
</feature>
<dbReference type="GO" id="GO:0006072">
    <property type="term" value="P:glycerol-3-phosphate metabolic process"/>
    <property type="evidence" value="ECO:0007669"/>
    <property type="project" value="InterPro"/>
</dbReference>
<comment type="activity regulation">
    <text evidence="9">Inhibited by fructose 1,6-bisphosphate (FBP).</text>
</comment>
<evidence type="ECO:0000256" key="3">
    <source>
        <dbReference type="ARBA" id="ARBA00022679"/>
    </source>
</evidence>
<dbReference type="Pfam" id="PF00370">
    <property type="entry name" value="FGGY_N"/>
    <property type="match status" value="1"/>
</dbReference>
<dbReference type="Proteomes" id="UP000295129">
    <property type="component" value="Unassembled WGS sequence"/>
</dbReference>
<protein>
    <recommendedName>
        <fullName evidence="9">Glycerol kinase</fullName>
        <ecNumber evidence="9">2.7.1.30</ecNumber>
    </recommendedName>
    <alternativeName>
        <fullName evidence="9">ATP:glycerol 3-phosphotransferase</fullName>
    </alternativeName>
    <alternativeName>
        <fullName evidence="9">Glycerokinase</fullName>
        <shortName evidence="9">GK</shortName>
    </alternativeName>
</protein>
<feature type="binding site" evidence="9">
    <location>
        <position position="82"/>
    </location>
    <ligand>
        <name>glycerol</name>
        <dbReference type="ChEBI" id="CHEBI:17754"/>
    </ligand>
</feature>
<evidence type="ECO:0000259" key="11">
    <source>
        <dbReference type="Pfam" id="PF00370"/>
    </source>
</evidence>
<evidence type="ECO:0000256" key="2">
    <source>
        <dbReference type="ARBA" id="ARBA00009156"/>
    </source>
</evidence>
<reference evidence="13 14" key="1">
    <citation type="submission" date="2019-03" db="EMBL/GenBank/DDBJ databases">
        <title>Genomic Encyclopedia of Type Strains, Phase IV (KMG-IV): sequencing the most valuable type-strain genomes for metagenomic binning, comparative biology and taxonomic classification.</title>
        <authorList>
            <person name="Goeker M."/>
        </authorList>
    </citation>
    <scope>NUCLEOTIDE SEQUENCE [LARGE SCALE GENOMIC DNA]</scope>
    <source>
        <strain evidence="13 14">DSM 12121</strain>
    </source>
</reference>
<feature type="binding site" evidence="9">
    <location>
        <position position="81"/>
    </location>
    <ligand>
        <name>sn-glycerol 3-phosphate</name>
        <dbReference type="ChEBI" id="CHEBI:57597"/>
    </ligand>
</feature>
<dbReference type="PIRSF" id="PIRSF000538">
    <property type="entry name" value="GlpK"/>
    <property type="match status" value="1"/>
</dbReference>
<dbReference type="NCBIfam" id="TIGR01311">
    <property type="entry name" value="glycerol_kin"/>
    <property type="match status" value="1"/>
</dbReference>
<dbReference type="EC" id="2.7.1.30" evidence="9"/>
<feature type="binding site" evidence="9">
    <location>
        <position position="15"/>
    </location>
    <ligand>
        <name>ADP</name>
        <dbReference type="ChEBI" id="CHEBI:456216"/>
    </ligand>
</feature>
<dbReference type="GO" id="GO:0005524">
    <property type="term" value="F:ATP binding"/>
    <property type="evidence" value="ECO:0007669"/>
    <property type="project" value="UniProtKB-UniRule"/>
</dbReference>
<feature type="binding site" evidence="9">
    <location>
        <position position="11"/>
    </location>
    <ligand>
        <name>ATP</name>
        <dbReference type="ChEBI" id="CHEBI:30616"/>
    </ligand>
</feature>
<keyword evidence="7 9" id="KW-0067">ATP-binding</keyword>
<evidence type="ECO:0000256" key="6">
    <source>
        <dbReference type="ARBA" id="ARBA00022798"/>
    </source>
</evidence>
<dbReference type="InterPro" id="IPR000577">
    <property type="entry name" value="Carb_kinase_FGGY"/>
</dbReference>
<keyword evidence="3 9" id="KW-0808">Transferase</keyword>
<dbReference type="SUPFAM" id="SSF53067">
    <property type="entry name" value="Actin-like ATPase domain"/>
    <property type="match status" value="2"/>
</dbReference>
<dbReference type="HAMAP" id="MF_00186">
    <property type="entry name" value="Glycerol_kin"/>
    <property type="match status" value="1"/>
</dbReference>
<feature type="domain" description="Carbohydrate kinase FGGY C-terminal" evidence="12">
    <location>
        <begin position="259"/>
        <end position="445"/>
    </location>
</feature>
<dbReference type="UniPathway" id="UPA00618">
    <property type="reaction ID" value="UER00672"/>
</dbReference>
<evidence type="ECO:0000313" key="13">
    <source>
        <dbReference type="EMBL" id="TDN49935.1"/>
    </source>
</evidence>
<proteinExistence type="inferred from homology"/>
<dbReference type="InterPro" id="IPR043129">
    <property type="entry name" value="ATPase_NBD"/>
</dbReference>
<dbReference type="PANTHER" id="PTHR10196:SF69">
    <property type="entry name" value="GLYCEROL KINASE"/>
    <property type="match status" value="1"/>
</dbReference>
<feature type="binding site" evidence="9">
    <location>
        <position position="133"/>
    </location>
    <ligand>
        <name>sn-glycerol 3-phosphate</name>
        <dbReference type="ChEBI" id="CHEBI:57597"/>
    </ligand>
</feature>
<dbReference type="Gene3D" id="3.30.420.40">
    <property type="match status" value="2"/>
</dbReference>
<feature type="binding site" evidence="9">
    <location>
        <position position="412"/>
    </location>
    <ligand>
        <name>ADP</name>
        <dbReference type="ChEBI" id="CHEBI:456216"/>
    </ligand>
</feature>
<feature type="binding site" evidence="9">
    <location>
        <position position="307"/>
    </location>
    <ligand>
        <name>ATP</name>
        <dbReference type="ChEBI" id="CHEBI:30616"/>
    </ligand>
</feature>
<keyword evidence="5 9" id="KW-0418">Kinase</keyword>
<feature type="binding site" evidence="9">
    <location>
        <position position="408"/>
    </location>
    <ligand>
        <name>ADP</name>
        <dbReference type="ChEBI" id="CHEBI:456216"/>
    </ligand>
</feature>
<feature type="binding site" evidence="9">
    <location>
        <position position="242"/>
    </location>
    <ligand>
        <name>sn-glycerol 3-phosphate</name>
        <dbReference type="ChEBI" id="CHEBI:57597"/>
    </ligand>
</feature>
<evidence type="ECO:0000256" key="10">
    <source>
        <dbReference type="RuleBase" id="RU003733"/>
    </source>
</evidence>
<dbReference type="InterPro" id="IPR005999">
    <property type="entry name" value="Glycerol_kin"/>
</dbReference>
<dbReference type="GO" id="GO:0004370">
    <property type="term" value="F:glycerol kinase activity"/>
    <property type="evidence" value="ECO:0007669"/>
    <property type="project" value="UniProtKB-UniRule"/>
</dbReference>
<feature type="binding site" evidence="9">
    <location>
        <position position="81"/>
    </location>
    <ligand>
        <name>glycerol</name>
        <dbReference type="ChEBI" id="CHEBI:17754"/>
    </ligand>
</feature>
<dbReference type="NCBIfam" id="NF000756">
    <property type="entry name" value="PRK00047.1"/>
    <property type="match status" value="1"/>
</dbReference>
<keyword evidence="14" id="KW-1185">Reference proteome</keyword>
<keyword evidence="4 9" id="KW-0547">Nucleotide-binding</keyword>
<dbReference type="EMBL" id="SNVV01000010">
    <property type="protein sequence ID" value="TDN49935.1"/>
    <property type="molecule type" value="Genomic_DNA"/>
</dbReference>
<evidence type="ECO:0000313" key="14">
    <source>
        <dbReference type="Proteomes" id="UP000295129"/>
    </source>
</evidence>
<feature type="binding site" evidence="9">
    <location>
        <position position="264"/>
    </location>
    <ligand>
        <name>ATP</name>
        <dbReference type="ChEBI" id="CHEBI:30616"/>
    </ligand>
</feature>
<feature type="binding site" evidence="9">
    <location>
        <position position="242"/>
    </location>
    <ligand>
        <name>glycerol</name>
        <dbReference type="ChEBI" id="CHEBI:17754"/>
    </ligand>
</feature>
<dbReference type="FunFam" id="3.30.420.40:FF:000007">
    <property type="entry name" value="Glycerol kinase"/>
    <property type="match status" value="1"/>
</dbReference>